<dbReference type="CDD" id="cd00616">
    <property type="entry name" value="AHBA_syn"/>
    <property type="match status" value="1"/>
</dbReference>
<dbReference type="Pfam" id="PF01041">
    <property type="entry name" value="DegT_DnrJ_EryC1"/>
    <property type="match status" value="1"/>
</dbReference>
<dbReference type="PIRSF" id="PIRSF000390">
    <property type="entry name" value="PLP_StrS"/>
    <property type="match status" value="1"/>
</dbReference>
<reference evidence="3 4" key="1">
    <citation type="submission" date="2022-02" db="EMBL/GenBank/DDBJ databases">
        <title>Shinella B3.7 sp. nov., isolated from Sediment (Zhairuo Island).</title>
        <authorList>
            <person name="Chen G."/>
        </authorList>
    </citation>
    <scope>NUCLEOTIDE SEQUENCE [LARGE SCALE GENOMIC DNA]</scope>
    <source>
        <strain evidence="3 4">B3.7</strain>
        <plasmid evidence="3">unnamed</plasmid>
    </source>
</reference>
<comment type="similarity">
    <text evidence="1 2">Belongs to the DegT/DnrJ/EryC1 family.</text>
</comment>
<dbReference type="InterPro" id="IPR015421">
    <property type="entry name" value="PyrdxlP-dep_Trfase_major"/>
</dbReference>
<dbReference type="PANTHER" id="PTHR30244">
    <property type="entry name" value="TRANSAMINASE"/>
    <property type="match status" value="1"/>
</dbReference>
<name>A0ABT0CS24_9HYPH</name>
<accession>A0ABT0CS24</accession>
<proteinExistence type="inferred from homology"/>
<geneLocation type="plasmid" evidence="3">
    <name>unnamed</name>
</geneLocation>
<keyword evidence="2" id="KW-0663">Pyridoxal phosphate</keyword>
<dbReference type="EMBL" id="JAKVIN010000009">
    <property type="protein sequence ID" value="MCJ8151397.1"/>
    <property type="molecule type" value="Genomic_DNA"/>
</dbReference>
<dbReference type="Gene3D" id="3.90.1150.10">
    <property type="entry name" value="Aspartate Aminotransferase, domain 1"/>
    <property type="match status" value="1"/>
</dbReference>
<comment type="caution">
    <text evidence="3">The sequence shown here is derived from an EMBL/GenBank/DDBJ whole genome shotgun (WGS) entry which is preliminary data.</text>
</comment>
<evidence type="ECO:0000313" key="3">
    <source>
        <dbReference type="EMBL" id="MCJ8151397.1"/>
    </source>
</evidence>
<dbReference type="InterPro" id="IPR015424">
    <property type="entry name" value="PyrdxlP-dep_Trfase"/>
</dbReference>
<evidence type="ECO:0000256" key="2">
    <source>
        <dbReference type="RuleBase" id="RU004508"/>
    </source>
</evidence>
<keyword evidence="3" id="KW-0808">Transferase</keyword>
<organism evidence="3 4">
    <name type="scientific">Shinella sedimenti</name>
    <dbReference type="NCBI Taxonomy" id="2919913"/>
    <lineage>
        <taxon>Bacteria</taxon>
        <taxon>Pseudomonadati</taxon>
        <taxon>Pseudomonadota</taxon>
        <taxon>Alphaproteobacteria</taxon>
        <taxon>Hyphomicrobiales</taxon>
        <taxon>Rhizobiaceae</taxon>
        <taxon>Shinella</taxon>
    </lineage>
</organism>
<evidence type="ECO:0000313" key="4">
    <source>
        <dbReference type="Proteomes" id="UP001201844"/>
    </source>
</evidence>
<dbReference type="InterPro" id="IPR015422">
    <property type="entry name" value="PyrdxlP-dep_Trfase_small"/>
</dbReference>
<evidence type="ECO:0000256" key="1">
    <source>
        <dbReference type="ARBA" id="ARBA00037999"/>
    </source>
</evidence>
<protein>
    <submittedName>
        <fullName evidence="3">DegT/DnrJ/EryC1/StrS aminotransferase family protein</fullName>
    </submittedName>
</protein>
<keyword evidence="3" id="KW-0614">Plasmid</keyword>
<gene>
    <name evidence="3" type="ORF">MKI86_19845</name>
</gene>
<dbReference type="GO" id="GO:0008483">
    <property type="term" value="F:transaminase activity"/>
    <property type="evidence" value="ECO:0007669"/>
    <property type="project" value="UniProtKB-KW"/>
</dbReference>
<keyword evidence="3" id="KW-0032">Aminotransferase</keyword>
<sequence length="366" mass="40840">MKYPVYSPHFVGKEKEYVNDCLDSTWISSKGRYIALFEDAFSQFVGVKHAASVSNGTVALHVALIALGIGPGDEVLVPTFTYIASVNSIAYTGATPVFVDSEPEFWQIDVADARRKISAKTKAIMPVHLYGQACDMVAIMELAREHNLLVVEDCAEAIGSMVEGAHVGTFGDISTFSFFGNKTITTGEGGMVVTNNDEYAEMVNRLKGQGLAANREYWHDLVGFNYRMTNICAAIGYAQLEGIGQILAKKKEIAVWYKEELVNLALNVHAEREGSVHSYWMVSILLRDKNLRDPMRRFLRENGVETRPLFHLSHEMEMYKEDISYPVAEDLSTRGMNLPSYPDLGRQDVANICALIRKFMLVEANK</sequence>
<dbReference type="Proteomes" id="UP001201844">
    <property type="component" value="Unassembled WGS sequence"/>
</dbReference>
<dbReference type="PANTHER" id="PTHR30244:SF34">
    <property type="entry name" value="DTDP-4-AMINO-4,6-DIDEOXYGALACTOSE TRANSAMINASE"/>
    <property type="match status" value="1"/>
</dbReference>
<dbReference type="InterPro" id="IPR000653">
    <property type="entry name" value="DegT/StrS_aminotransferase"/>
</dbReference>
<dbReference type="SUPFAM" id="SSF53383">
    <property type="entry name" value="PLP-dependent transferases"/>
    <property type="match status" value="1"/>
</dbReference>
<keyword evidence="4" id="KW-1185">Reference proteome</keyword>
<dbReference type="Gene3D" id="3.40.640.10">
    <property type="entry name" value="Type I PLP-dependent aspartate aminotransferase-like (Major domain)"/>
    <property type="match status" value="1"/>
</dbReference>